<organism evidence="2 3">
    <name type="scientific">Microlunatus antarcticus</name>
    <dbReference type="NCBI Taxonomy" id="53388"/>
    <lineage>
        <taxon>Bacteria</taxon>
        <taxon>Bacillati</taxon>
        <taxon>Actinomycetota</taxon>
        <taxon>Actinomycetes</taxon>
        <taxon>Propionibacteriales</taxon>
        <taxon>Propionibacteriaceae</taxon>
        <taxon>Microlunatus</taxon>
    </lineage>
</organism>
<protein>
    <submittedName>
        <fullName evidence="2">Uncharacterized protein</fullName>
    </submittedName>
</protein>
<evidence type="ECO:0000256" key="1">
    <source>
        <dbReference type="SAM" id="MobiDB-lite"/>
    </source>
</evidence>
<dbReference type="AlphaFoldDB" id="A0A7W5JY02"/>
<comment type="caution">
    <text evidence="2">The sequence shown here is derived from an EMBL/GenBank/DDBJ whole genome shotgun (WGS) entry which is preliminary data.</text>
</comment>
<evidence type="ECO:0000313" key="3">
    <source>
        <dbReference type="Proteomes" id="UP000565572"/>
    </source>
</evidence>
<evidence type="ECO:0000313" key="2">
    <source>
        <dbReference type="EMBL" id="MBB3328393.1"/>
    </source>
</evidence>
<gene>
    <name evidence="2" type="ORF">FHX39_003337</name>
</gene>
<dbReference type="RefSeq" id="WP_183341725.1">
    <property type="nucleotide sequence ID" value="NZ_JACHZG010000001.1"/>
</dbReference>
<reference evidence="2 3" key="1">
    <citation type="submission" date="2020-08" db="EMBL/GenBank/DDBJ databases">
        <title>Sequencing the genomes of 1000 actinobacteria strains.</title>
        <authorList>
            <person name="Klenk H.-P."/>
        </authorList>
    </citation>
    <scope>NUCLEOTIDE SEQUENCE [LARGE SCALE GENOMIC DNA]</scope>
    <source>
        <strain evidence="2 3">DSM 11053</strain>
    </source>
</reference>
<feature type="region of interest" description="Disordered" evidence="1">
    <location>
        <begin position="1"/>
        <end position="37"/>
    </location>
</feature>
<proteinExistence type="predicted"/>
<sequence>MASKDDLLEWHWRSDRPAGARGSGPTRPVGTEQFPSQGEAESWLGEVYPDLLASGVHAVSLYDGDRFVYGPMSLEPDPG</sequence>
<name>A0A7W5JY02_9ACTN</name>
<dbReference type="EMBL" id="JACHZG010000001">
    <property type="protein sequence ID" value="MBB3328393.1"/>
    <property type="molecule type" value="Genomic_DNA"/>
</dbReference>
<keyword evidence="3" id="KW-1185">Reference proteome</keyword>
<feature type="compositionally biased region" description="Basic and acidic residues" evidence="1">
    <location>
        <begin position="1"/>
        <end position="18"/>
    </location>
</feature>
<dbReference type="Proteomes" id="UP000565572">
    <property type="component" value="Unassembled WGS sequence"/>
</dbReference>
<accession>A0A7W5JY02</accession>